<reference evidence="1" key="1">
    <citation type="journal article" date="2014" name="Front. Microbiol.">
        <title>High frequency of phylogenetically diverse reductive dehalogenase-homologous genes in deep subseafloor sedimentary metagenomes.</title>
        <authorList>
            <person name="Kawai M."/>
            <person name="Futagami T."/>
            <person name="Toyoda A."/>
            <person name="Takaki Y."/>
            <person name="Nishi S."/>
            <person name="Hori S."/>
            <person name="Arai W."/>
            <person name="Tsubouchi T."/>
            <person name="Morono Y."/>
            <person name="Uchiyama I."/>
            <person name="Ito T."/>
            <person name="Fujiyama A."/>
            <person name="Inagaki F."/>
            <person name="Takami H."/>
        </authorList>
    </citation>
    <scope>NUCLEOTIDE SEQUENCE</scope>
    <source>
        <strain evidence="1">Expedition CK06-06</strain>
    </source>
</reference>
<feature type="non-terminal residue" evidence="1">
    <location>
        <position position="80"/>
    </location>
</feature>
<dbReference type="Gene3D" id="3.40.50.300">
    <property type="entry name" value="P-loop containing nucleotide triphosphate hydrolases"/>
    <property type="match status" value="1"/>
</dbReference>
<comment type="caution">
    <text evidence="1">The sequence shown here is derived from an EMBL/GenBank/DDBJ whole genome shotgun (WGS) entry which is preliminary data.</text>
</comment>
<sequence>MSKSDALYLLLGPEEGEKDLFLDRLIRRITKTIGQAPEVHRFYAFDSDTLEILAALRNGTLFSPYRVVLLRNAELLNKKR</sequence>
<evidence type="ECO:0000313" key="1">
    <source>
        <dbReference type="EMBL" id="GAG11455.1"/>
    </source>
</evidence>
<proteinExistence type="predicted"/>
<protein>
    <recommendedName>
        <fullName evidence="2">DNA polymerase III delta N-terminal domain-containing protein</fullName>
    </recommendedName>
</protein>
<gene>
    <name evidence="1" type="ORF">S01H1_44952</name>
</gene>
<organism evidence="1">
    <name type="scientific">marine sediment metagenome</name>
    <dbReference type="NCBI Taxonomy" id="412755"/>
    <lineage>
        <taxon>unclassified sequences</taxon>
        <taxon>metagenomes</taxon>
        <taxon>ecological metagenomes</taxon>
    </lineage>
</organism>
<dbReference type="InterPro" id="IPR027417">
    <property type="entry name" value="P-loop_NTPase"/>
</dbReference>
<name>X0V073_9ZZZZ</name>
<accession>X0V073</accession>
<dbReference type="AlphaFoldDB" id="X0V073"/>
<dbReference type="EMBL" id="BARS01028696">
    <property type="protein sequence ID" value="GAG11455.1"/>
    <property type="molecule type" value="Genomic_DNA"/>
</dbReference>
<evidence type="ECO:0008006" key="2">
    <source>
        <dbReference type="Google" id="ProtNLM"/>
    </source>
</evidence>